<name>A0A382DK57_9ZZZZ</name>
<protein>
    <submittedName>
        <fullName evidence="1">Uncharacterized protein</fullName>
    </submittedName>
</protein>
<proteinExistence type="predicted"/>
<sequence length="60" mass="7302">MNFLLIFIFFIKLDVVNTIEQSRFSIKDRIPKYYLNPQQRSYSLHTKYQLFDIVTIILKS</sequence>
<gene>
    <name evidence="1" type="ORF">METZ01_LOCUS191714</name>
</gene>
<dbReference type="EMBL" id="UINC01039822">
    <property type="protein sequence ID" value="SVB38860.1"/>
    <property type="molecule type" value="Genomic_DNA"/>
</dbReference>
<accession>A0A382DK57</accession>
<organism evidence="1">
    <name type="scientific">marine metagenome</name>
    <dbReference type="NCBI Taxonomy" id="408172"/>
    <lineage>
        <taxon>unclassified sequences</taxon>
        <taxon>metagenomes</taxon>
        <taxon>ecological metagenomes</taxon>
    </lineage>
</organism>
<reference evidence="1" key="1">
    <citation type="submission" date="2018-05" db="EMBL/GenBank/DDBJ databases">
        <authorList>
            <person name="Lanie J.A."/>
            <person name="Ng W.-L."/>
            <person name="Kazmierczak K.M."/>
            <person name="Andrzejewski T.M."/>
            <person name="Davidsen T.M."/>
            <person name="Wayne K.J."/>
            <person name="Tettelin H."/>
            <person name="Glass J.I."/>
            <person name="Rusch D."/>
            <person name="Podicherti R."/>
            <person name="Tsui H.-C.T."/>
            <person name="Winkler M.E."/>
        </authorList>
    </citation>
    <scope>NUCLEOTIDE SEQUENCE</scope>
</reference>
<dbReference type="AlphaFoldDB" id="A0A382DK57"/>
<evidence type="ECO:0000313" key="1">
    <source>
        <dbReference type="EMBL" id="SVB38860.1"/>
    </source>
</evidence>